<dbReference type="AlphaFoldDB" id="A0A2G8RM63"/>
<dbReference type="PANTHER" id="PTHR18829:SF0">
    <property type="entry name" value="PROTEIN YAE1 HOMOLOG"/>
    <property type="match status" value="1"/>
</dbReference>
<keyword evidence="6" id="KW-0963">Cytoplasm</keyword>
<protein>
    <recommendedName>
        <fullName evidence="5">Protein YAE1</fullName>
    </recommendedName>
    <alternativeName>
        <fullName evidence="4">Protein yae1</fullName>
    </alternativeName>
</protein>
<dbReference type="GO" id="GO:0005634">
    <property type="term" value="C:nucleus"/>
    <property type="evidence" value="ECO:0007669"/>
    <property type="project" value="UniProtKB-SubCell"/>
</dbReference>
<dbReference type="InterPro" id="IPR019191">
    <property type="entry name" value="Essential_protein_Yae1_N"/>
</dbReference>
<dbReference type="InterPro" id="IPR038881">
    <property type="entry name" value="Yae1-like"/>
</dbReference>
<evidence type="ECO:0000256" key="6">
    <source>
        <dbReference type="ARBA" id="ARBA00022490"/>
    </source>
</evidence>
<evidence type="ECO:0000256" key="5">
    <source>
        <dbReference type="ARBA" id="ARBA00018400"/>
    </source>
</evidence>
<dbReference type="EMBL" id="AYKW01000069">
    <property type="protein sequence ID" value="PIL22604.1"/>
    <property type="molecule type" value="Genomic_DNA"/>
</dbReference>
<comment type="caution">
    <text evidence="10">The sequence shown here is derived from an EMBL/GenBank/DDBJ whole genome shotgun (WGS) entry which is preliminary data.</text>
</comment>
<dbReference type="Pfam" id="PF09811">
    <property type="entry name" value="Yae1_N"/>
    <property type="match status" value="1"/>
</dbReference>
<name>A0A2G8RM63_9APHY</name>
<keyword evidence="11" id="KW-1185">Reference proteome</keyword>
<dbReference type="PANTHER" id="PTHR18829">
    <property type="entry name" value="PROTEIN YAE1 HOMOLOG"/>
    <property type="match status" value="1"/>
</dbReference>
<evidence type="ECO:0000256" key="3">
    <source>
        <dbReference type="ARBA" id="ARBA00007096"/>
    </source>
</evidence>
<evidence type="ECO:0000259" key="9">
    <source>
        <dbReference type="Pfam" id="PF09811"/>
    </source>
</evidence>
<evidence type="ECO:0000256" key="1">
    <source>
        <dbReference type="ARBA" id="ARBA00004123"/>
    </source>
</evidence>
<dbReference type="OrthoDB" id="20086at2759"/>
<gene>
    <name evidence="10" type="ORF">GSI_15294</name>
</gene>
<comment type="subcellular location">
    <subcellularLocation>
        <location evidence="2">Cytoplasm</location>
    </subcellularLocation>
    <subcellularLocation>
        <location evidence="1">Nucleus</location>
    </subcellularLocation>
</comment>
<organism evidence="10 11">
    <name type="scientific">Ganoderma sinense ZZ0214-1</name>
    <dbReference type="NCBI Taxonomy" id="1077348"/>
    <lineage>
        <taxon>Eukaryota</taxon>
        <taxon>Fungi</taxon>
        <taxon>Dikarya</taxon>
        <taxon>Basidiomycota</taxon>
        <taxon>Agaricomycotina</taxon>
        <taxon>Agaricomycetes</taxon>
        <taxon>Polyporales</taxon>
        <taxon>Polyporaceae</taxon>
        <taxon>Ganoderma</taxon>
    </lineage>
</organism>
<evidence type="ECO:0000256" key="2">
    <source>
        <dbReference type="ARBA" id="ARBA00004496"/>
    </source>
</evidence>
<dbReference type="Proteomes" id="UP000230002">
    <property type="component" value="Unassembled WGS sequence"/>
</dbReference>
<feature type="domain" description="Essential protein Yae1 N-terminal" evidence="9">
    <location>
        <begin position="30"/>
        <end position="69"/>
    </location>
</feature>
<dbReference type="STRING" id="1077348.A0A2G8RM63"/>
<feature type="compositionally biased region" description="Low complexity" evidence="8">
    <location>
        <begin position="165"/>
        <end position="177"/>
    </location>
</feature>
<dbReference type="GO" id="GO:0005737">
    <property type="term" value="C:cytoplasm"/>
    <property type="evidence" value="ECO:0007669"/>
    <property type="project" value="UniProtKB-SubCell"/>
</dbReference>
<reference evidence="10 11" key="1">
    <citation type="journal article" date="2015" name="Sci. Rep.">
        <title>Chromosome-level genome map provides insights into diverse defense mechanisms in the medicinal fungus Ganoderma sinense.</title>
        <authorList>
            <person name="Zhu Y."/>
            <person name="Xu J."/>
            <person name="Sun C."/>
            <person name="Zhou S."/>
            <person name="Xu H."/>
            <person name="Nelson D.R."/>
            <person name="Qian J."/>
            <person name="Song J."/>
            <person name="Luo H."/>
            <person name="Xiang L."/>
            <person name="Li Y."/>
            <person name="Xu Z."/>
            <person name="Ji A."/>
            <person name="Wang L."/>
            <person name="Lu S."/>
            <person name="Hayward A."/>
            <person name="Sun W."/>
            <person name="Li X."/>
            <person name="Schwartz D.C."/>
            <person name="Wang Y."/>
            <person name="Chen S."/>
        </authorList>
    </citation>
    <scope>NUCLEOTIDE SEQUENCE [LARGE SCALE GENOMIC DNA]</scope>
    <source>
        <strain evidence="10 11">ZZ0214-1</strain>
    </source>
</reference>
<evidence type="ECO:0000256" key="4">
    <source>
        <dbReference type="ARBA" id="ARBA00017286"/>
    </source>
</evidence>
<keyword evidence="7" id="KW-0539">Nucleus</keyword>
<proteinExistence type="inferred from homology"/>
<evidence type="ECO:0000256" key="7">
    <source>
        <dbReference type="ARBA" id="ARBA00023242"/>
    </source>
</evidence>
<feature type="region of interest" description="Disordered" evidence="8">
    <location>
        <begin position="165"/>
        <end position="184"/>
    </location>
</feature>
<evidence type="ECO:0000313" key="10">
    <source>
        <dbReference type="EMBL" id="PIL22604.1"/>
    </source>
</evidence>
<evidence type="ECO:0000313" key="11">
    <source>
        <dbReference type="Proteomes" id="UP000230002"/>
    </source>
</evidence>
<accession>A0A2G8RM63</accession>
<comment type="similarity">
    <text evidence="3">Belongs to the YAE1 family.</text>
</comment>
<evidence type="ECO:0000256" key="8">
    <source>
        <dbReference type="SAM" id="MobiDB-lite"/>
    </source>
</evidence>
<sequence>MDDEDFWSDDPKAIQNSEWDKISNDFTNAGYREGITAGKEGALQEGFDAGFASVGAPLGRNLGILRGLAAALLAFLSHPPMAAQRGTLAEEVRGIASALSNVRLSDIAPPDLEALAHAREHLEQARIDAAMGEDEDDVTDPAALNEELRAKRDMEGLEDLMAQMSSGVSGSASGAKANPKRPTAEDVVRLKERLLAIARELGLEVDVQWS</sequence>